<comment type="caution">
    <text evidence="1">The sequence shown here is derived from an EMBL/GenBank/DDBJ whole genome shotgun (WGS) entry which is preliminary data.</text>
</comment>
<sequence length="83" mass="9786">MEDVPESKNKVEEKLAAIQKFKHSPEVIRQMIDDLDFYLSLRIAKTQLPFNVKVFFNAIHKQYSTFTPAEIRQLITQLQSYVK</sequence>
<evidence type="ECO:0000313" key="2">
    <source>
        <dbReference type="Proteomes" id="UP000177370"/>
    </source>
</evidence>
<protein>
    <submittedName>
        <fullName evidence="1">Uncharacterized protein</fullName>
    </submittedName>
</protein>
<evidence type="ECO:0000313" key="1">
    <source>
        <dbReference type="EMBL" id="OGI65438.1"/>
    </source>
</evidence>
<dbReference type="AlphaFoldDB" id="A0A1F6V723"/>
<dbReference type="EMBL" id="MFTP01000019">
    <property type="protein sequence ID" value="OGI65438.1"/>
    <property type="molecule type" value="Genomic_DNA"/>
</dbReference>
<reference evidence="1 2" key="1">
    <citation type="journal article" date="2016" name="Nat. Commun.">
        <title>Thousands of microbial genomes shed light on interconnected biogeochemical processes in an aquifer system.</title>
        <authorList>
            <person name="Anantharaman K."/>
            <person name="Brown C.T."/>
            <person name="Hug L.A."/>
            <person name="Sharon I."/>
            <person name="Castelle C.J."/>
            <person name="Probst A.J."/>
            <person name="Thomas B.C."/>
            <person name="Singh A."/>
            <person name="Wilkins M.J."/>
            <person name="Karaoz U."/>
            <person name="Brodie E.L."/>
            <person name="Williams K.H."/>
            <person name="Hubbard S.S."/>
            <person name="Banfield J.F."/>
        </authorList>
    </citation>
    <scope>NUCLEOTIDE SEQUENCE [LARGE SCALE GENOMIC DNA]</scope>
</reference>
<gene>
    <name evidence="1" type="ORF">A2647_02935</name>
</gene>
<name>A0A1F6V723_9BACT</name>
<organism evidence="1 2">
    <name type="scientific">Candidatus Nomurabacteria bacterium RIFCSPHIGHO2_01_FULL_40_24b</name>
    <dbReference type="NCBI Taxonomy" id="1801739"/>
    <lineage>
        <taxon>Bacteria</taxon>
        <taxon>Candidatus Nomuraibacteriota</taxon>
    </lineage>
</organism>
<accession>A0A1F6V723</accession>
<dbReference type="Proteomes" id="UP000177370">
    <property type="component" value="Unassembled WGS sequence"/>
</dbReference>
<proteinExistence type="predicted"/>